<keyword evidence="3 9" id="KW-0813">Transport</keyword>
<dbReference type="AlphaFoldDB" id="A0A0R2SEV0"/>
<sequence length="405" mass="44251">MQRQPTSTTFSWHGYDRFGNRRKGEIQALDKQLALHKLAKMGIQRSRVKRPSSPLSFSLSNKIKTAHVALFTRQLATMMKAGIPLVQSFDIVIQGLDHPRMSLLTTAIRAEIAAGNSFAESLRRYPRVFDALYCNLIEVGESSGALEIMLDRLATFKEKTEALKSKIRKAMNYPIAIILVALATTGIMLVKIVPALAETFSSFGAELPAFTLLVVSLSDWVIAYWWQVLPAAALTFVLFKEALLRSKRLRRLADRALLRLPIFGNIVRTSCYARFSRTLSTTYAAGVPLVDALASVAGATGNSVYEEATKQIRSDVASGQPLHSAISDTALFPNMISQMASIGEESGSLDAMLERSASHFEAEVDDAVDSLTSLLEPAIIVVIGILVGGLVIAMYLPIFQLGSVI</sequence>
<evidence type="ECO:0000256" key="3">
    <source>
        <dbReference type="ARBA" id="ARBA00022448"/>
    </source>
</evidence>
<evidence type="ECO:0000256" key="5">
    <source>
        <dbReference type="ARBA" id="ARBA00022519"/>
    </source>
</evidence>
<name>A0A0R2SEV0_9GAMM</name>
<evidence type="ECO:0000313" key="12">
    <source>
        <dbReference type="EMBL" id="KRO73278.1"/>
    </source>
</evidence>
<keyword evidence="4" id="KW-1003">Cell membrane</keyword>
<dbReference type="PANTHER" id="PTHR30012:SF7">
    <property type="entry name" value="PROTEIN TRANSPORT PROTEIN HOFC HOMOLOG"/>
    <property type="match status" value="1"/>
</dbReference>
<evidence type="ECO:0000256" key="8">
    <source>
        <dbReference type="ARBA" id="ARBA00023136"/>
    </source>
</evidence>
<dbReference type="PROSITE" id="PS00874">
    <property type="entry name" value="T2SP_F"/>
    <property type="match status" value="1"/>
</dbReference>
<reference evidence="12 13" key="1">
    <citation type="submission" date="2015-10" db="EMBL/GenBank/DDBJ databases">
        <title>Metagenome-Assembled Genomes uncover a global brackish microbiome.</title>
        <authorList>
            <person name="Hugerth L.W."/>
            <person name="Larsson J."/>
            <person name="Alneberg J."/>
            <person name="Lindh M.V."/>
            <person name="Legrand C."/>
            <person name="Pinhassi J."/>
            <person name="Andersson A.F."/>
        </authorList>
    </citation>
    <scope>NUCLEOTIDE SEQUENCE [LARGE SCALE GENOMIC DNA]</scope>
    <source>
        <strain evidence="12">BACL4 MAG-120507-bin80</strain>
    </source>
</reference>
<feature type="transmembrane region" description="Helical" evidence="10">
    <location>
        <begin position="173"/>
        <end position="197"/>
    </location>
</feature>
<dbReference type="InterPro" id="IPR042094">
    <property type="entry name" value="T2SS_GspF_sf"/>
</dbReference>
<comment type="caution">
    <text evidence="12">The sequence shown here is derived from an EMBL/GenBank/DDBJ whole genome shotgun (WGS) entry which is preliminary data.</text>
</comment>
<dbReference type="Gene3D" id="1.20.81.30">
    <property type="entry name" value="Type II secretion system (T2SS), domain F"/>
    <property type="match status" value="2"/>
</dbReference>
<gene>
    <name evidence="12" type="ORF">ABR69_07305</name>
</gene>
<dbReference type="InterPro" id="IPR018076">
    <property type="entry name" value="T2SS_GspF_dom"/>
</dbReference>
<evidence type="ECO:0000256" key="6">
    <source>
        <dbReference type="ARBA" id="ARBA00022692"/>
    </source>
</evidence>
<evidence type="ECO:0000313" key="13">
    <source>
        <dbReference type="Proteomes" id="UP000051934"/>
    </source>
</evidence>
<keyword evidence="7 10" id="KW-1133">Transmembrane helix</keyword>
<evidence type="ECO:0000256" key="7">
    <source>
        <dbReference type="ARBA" id="ARBA00022989"/>
    </source>
</evidence>
<evidence type="ECO:0000256" key="9">
    <source>
        <dbReference type="RuleBase" id="RU003923"/>
    </source>
</evidence>
<dbReference type="InterPro" id="IPR003004">
    <property type="entry name" value="GspF/PilC"/>
</dbReference>
<feature type="domain" description="Type II secretion system protein GspF" evidence="11">
    <location>
        <begin position="275"/>
        <end position="397"/>
    </location>
</feature>
<keyword evidence="8 10" id="KW-0472">Membrane</keyword>
<evidence type="ECO:0000256" key="10">
    <source>
        <dbReference type="SAM" id="Phobius"/>
    </source>
</evidence>
<protein>
    <submittedName>
        <fullName evidence="12">Type II secretion system protein F</fullName>
    </submittedName>
</protein>
<dbReference type="PANTHER" id="PTHR30012">
    <property type="entry name" value="GENERAL SECRETION PATHWAY PROTEIN"/>
    <property type="match status" value="1"/>
</dbReference>
<evidence type="ECO:0000256" key="1">
    <source>
        <dbReference type="ARBA" id="ARBA00004429"/>
    </source>
</evidence>
<proteinExistence type="inferred from homology"/>
<comment type="subcellular location">
    <subcellularLocation>
        <location evidence="1 9">Cell inner membrane</location>
        <topology evidence="1 9">Multi-pass membrane protein</topology>
    </subcellularLocation>
</comment>
<comment type="similarity">
    <text evidence="2 9">Belongs to the GSP F family.</text>
</comment>
<evidence type="ECO:0000256" key="4">
    <source>
        <dbReference type="ARBA" id="ARBA00022475"/>
    </source>
</evidence>
<dbReference type="GO" id="GO:0015628">
    <property type="term" value="P:protein secretion by the type II secretion system"/>
    <property type="evidence" value="ECO:0007669"/>
    <property type="project" value="TreeGrafter"/>
</dbReference>
<dbReference type="Proteomes" id="UP000051934">
    <property type="component" value="Unassembled WGS sequence"/>
</dbReference>
<keyword evidence="6 9" id="KW-0812">Transmembrane</keyword>
<dbReference type="FunFam" id="1.20.81.30:FF:000001">
    <property type="entry name" value="Type II secretion system protein F"/>
    <property type="match status" value="2"/>
</dbReference>
<keyword evidence="5" id="KW-0997">Cell inner membrane</keyword>
<evidence type="ECO:0000259" key="11">
    <source>
        <dbReference type="Pfam" id="PF00482"/>
    </source>
</evidence>
<dbReference type="Pfam" id="PF00482">
    <property type="entry name" value="T2SSF"/>
    <property type="match status" value="2"/>
</dbReference>
<feature type="transmembrane region" description="Helical" evidence="10">
    <location>
        <begin position="217"/>
        <end position="239"/>
    </location>
</feature>
<dbReference type="GO" id="GO:0005886">
    <property type="term" value="C:plasma membrane"/>
    <property type="evidence" value="ECO:0007669"/>
    <property type="project" value="UniProtKB-SubCell"/>
</dbReference>
<feature type="transmembrane region" description="Helical" evidence="10">
    <location>
        <begin position="378"/>
        <end position="398"/>
    </location>
</feature>
<feature type="domain" description="Type II secretion system protein GspF" evidence="11">
    <location>
        <begin position="71"/>
        <end position="194"/>
    </location>
</feature>
<organism evidence="12 13">
    <name type="scientific">OM182 bacterium BACL3 MAG-120507-bin80</name>
    <dbReference type="NCBI Taxonomy" id="1655577"/>
    <lineage>
        <taxon>Bacteria</taxon>
        <taxon>Pseudomonadati</taxon>
        <taxon>Pseudomonadota</taxon>
        <taxon>Gammaproteobacteria</taxon>
        <taxon>OMG group</taxon>
        <taxon>OM182 clade</taxon>
    </lineage>
</organism>
<evidence type="ECO:0000256" key="2">
    <source>
        <dbReference type="ARBA" id="ARBA00005745"/>
    </source>
</evidence>
<dbReference type="PRINTS" id="PR00812">
    <property type="entry name" value="BCTERIALGSPF"/>
</dbReference>
<accession>A0A0R2SEV0</accession>
<dbReference type="InterPro" id="IPR001992">
    <property type="entry name" value="T2SS_GspF/T4SS_PilC_CS"/>
</dbReference>
<dbReference type="EMBL" id="LIBB01000013">
    <property type="protein sequence ID" value="KRO73278.1"/>
    <property type="molecule type" value="Genomic_DNA"/>
</dbReference>